<keyword evidence="3 5" id="KW-0863">Zinc-finger</keyword>
<keyword evidence="2" id="KW-0677">Repeat</keyword>
<evidence type="ECO:0000259" key="6">
    <source>
        <dbReference type="PROSITE" id="PS50157"/>
    </source>
</evidence>
<feature type="domain" description="C2H2-type" evidence="6">
    <location>
        <begin position="932"/>
        <end position="959"/>
    </location>
</feature>
<dbReference type="EMBL" id="KZ679681">
    <property type="protein sequence ID" value="PTB53849.1"/>
    <property type="molecule type" value="Genomic_DNA"/>
</dbReference>
<dbReference type="Pfam" id="PF00096">
    <property type="entry name" value="zf-C2H2"/>
    <property type="match status" value="1"/>
</dbReference>
<dbReference type="STRING" id="983964.A0A2T4A9T3"/>
<dbReference type="InterPro" id="IPR013087">
    <property type="entry name" value="Znf_C2H2_type"/>
</dbReference>
<dbReference type="PANTHER" id="PTHR10039">
    <property type="entry name" value="AMELOGENIN"/>
    <property type="match status" value="1"/>
</dbReference>
<dbReference type="InterPro" id="IPR054471">
    <property type="entry name" value="GPIID_WHD"/>
</dbReference>
<dbReference type="SUPFAM" id="SSF57667">
    <property type="entry name" value="beta-beta-alpha zinc fingers"/>
    <property type="match status" value="1"/>
</dbReference>
<name>A0A2T4A9T3_TRIHA</name>
<dbReference type="FunFam" id="3.30.160.60:FF:000125">
    <property type="entry name" value="Putative zinc finger protein 143"/>
    <property type="match status" value="1"/>
</dbReference>
<keyword evidence="1" id="KW-0479">Metal-binding</keyword>
<dbReference type="InterPro" id="IPR027417">
    <property type="entry name" value="P-loop_NTPase"/>
</dbReference>
<dbReference type="Gene3D" id="3.30.160.60">
    <property type="entry name" value="Classic Zinc Finger"/>
    <property type="match status" value="2"/>
</dbReference>
<dbReference type="PROSITE" id="PS00028">
    <property type="entry name" value="ZINC_FINGER_C2H2_1"/>
    <property type="match status" value="2"/>
</dbReference>
<dbReference type="Pfam" id="PF24883">
    <property type="entry name" value="NPHP3_N"/>
    <property type="match status" value="1"/>
</dbReference>
<proteinExistence type="predicted"/>
<dbReference type="PROSITE" id="PS50157">
    <property type="entry name" value="ZINC_FINGER_C2H2_2"/>
    <property type="match status" value="2"/>
</dbReference>
<dbReference type="SUPFAM" id="SSF52540">
    <property type="entry name" value="P-loop containing nucleoside triphosphate hydrolases"/>
    <property type="match status" value="1"/>
</dbReference>
<dbReference type="SMART" id="SM00355">
    <property type="entry name" value="ZnF_C2H2"/>
    <property type="match status" value="3"/>
</dbReference>
<protein>
    <recommendedName>
        <fullName evidence="6">C2H2-type domain-containing protein</fullName>
    </recommendedName>
</protein>
<dbReference type="RefSeq" id="XP_024773526.1">
    <property type="nucleotide sequence ID" value="XM_024920831.1"/>
</dbReference>
<keyword evidence="4" id="KW-0862">Zinc</keyword>
<feature type="domain" description="C2H2-type" evidence="6">
    <location>
        <begin position="960"/>
        <end position="985"/>
    </location>
</feature>
<dbReference type="AlphaFoldDB" id="A0A2T4A9T3"/>
<keyword evidence="8" id="KW-1185">Reference proteome</keyword>
<organism evidence="7 8">
    <name type="scientific">Trichoderma harzianum CBS 226.95</name>
    <dbReference type="NCBI Taxonomy" id="983964"/>
    <lineage>
        <taxon>Eukaryota</taxon>
        <taxon>Fungi</taxon>
        <taxon>Dikarya</taxon>
        <taxon>Ascomycota</taxon>
        <taxon>Pezizomycotina</taxon>
        <taxon>Sordariomycetes</taxon>
        <taxon>Hypocreomycetidae</taxon>
        <taxon>Hypocreales</taxon>
        <taxon>Hypocreaceae</taxon>
        <taxon>Trichoderma</taxon>
    </lineage>
</organism>
<sequence length="989" mass="115612">MDPNEMLIIVDKFIAEVTDIEQKELFQSSSYDKVLQDINDIQSVRETRKKMMNMTRIHLFLTGMEHFEKVIIKLKLDPQHVVKLMACVWGPTRFLLQFTNSTDRELDNLLDVYEKIGEKLPLLYEYVQLFISIPDCTTFLMHIYQDVLTFHQHVYKLFSLRSTLFQKIYKSTWKSLTNTFDHIAVSLESHGKFIKEKGSSFLNPRATLDVNAELPPVESWQSGSQNWQNIRRMFLEYPQNVRKSWENFEEKQKDEETKTKKKVLAWISASKKMPLLHKKFQDARICPDTGRWLFKKYSEVTDWITEDPPPNSAIWLQGSRGFGKTILSSLLIDELGDYRAGKRRKAISQESKICYFYCEEEDTDHRTYLDILKGVLHQMVEVTEYLLPLCKENIDSSGLLTDVATAEFLIKAFFEYNTRQYIVIDGIDECEIIEARRAASFFKDQVTNCDNIKQGRLRVLFMSQKIPELSKADIMPESDACVELKATDNAEDIRNYVKMRIPDFSKASATSSGFNLSESDKQQIESIVCRRSEDMFLYAHLAIEYLRHQMTKENLLEKLTEEMAPKKLSQIYEKLLGILRTELLKPPEGEAHWDMATQLLGWLVCAKRPLKWHEMQSILSYDPKQQKVDFDNKMLRQDSHNYLGSLVHILEGGHIRIVHSTARQHIIQNKYIAEQAVQCGLTIRCLRYLSIISASKDYDDNQRQEKVKLGWFSFQDYACSQWHSHISTAISKCSDFLNKQSSDCEEFGSALQDFVDQNRADLTQEFHRDFRGRMPADLDNFSALPFYQNLCILWNHIYTHQKNDFDVRNTMGIERIEKAMLENRASLETNFNPGDIAYLNDKISDYYGPNLFKCKRLLCAYFHVGYDKKEDLEVHNNRHDRPYQCSIRCNAAPIGFTSKKDLERHVRIYHPEQSSEQGTFEPIRPRTGAKEFPCSLCGKKFTRKINQVSHERSHFGERPFKCTHMGCDKAFTRISDCQRHQKIHTRISH</sequence>
<evidence type="ECO:0000256" key="5">
    <source>
        <dbReference type="PROSITE-ProRule" id="PRU00042"/>
    </source>
</evidence>
<evidence type="ECO:0000313" key="8">
    <source>
        <dbReference type="Proteomes" id="UP000241690"/>
    </source>
</evidence>
<dbReference type="InterPro" id="IPR036236">
    <property type="entry name" value="Znf_C2H2_sf"/>
</dbReference>
<dbReference type="Pfam" id="PF22939">
    <property type="entry name" value="WHD_GPIID"/>
    <property type="match status" value="1"/>
</dbReference>
<evidence type="ECO:0000256" key="2">
    <source>
        <dbReference type="ARBA" id="ARBA00022737"/>
    </source>
</evidence>
<evidence type="ECO:0000256" key="4">
    <source>
        <dbReference type="ARBA" id="ARBA00022833"/>
    </source>
</evidence>
<dbReference type="Gene3D" id="3.40.50.300">
    <property type="entry name" value="P-loop containing nucleotide triphosphate hydrolases"/>
    <property type="match status" value="1"/>
</dbReference>
<dbReference type="Proteomes" id="UP000241690">
    <property type="component" value="Unassembled WGS sequence"/>
</dbReference>
<evidence type="ECO:0000313" key="7">
    <source>
        <dbReference type="EMBL" id="PTB53849.1"/>
    </source>
</evidence>
<dbReference type="GeneID" id="36629400"/>
<evidence type="ECO:0000256" key="1">
    <source>
        <dbReference type="ARBA" id="ARBA00022723"/>
    </source>
</evidence>
<evidence type="ECO:0000256" key="3">
    <source>
        <dbReference type="ARBA" id="ARBA00022771"/>
    </source>
</evidence>
<dbReference type="InterPro" id="IPR056884">
    <property type="entry name" value="NPHP3-like_N"/>
</dbReference>
<dbReference type="GO" id="GO:0008270">
    <property type="term" value="F:zinc ion binding"/>
    <property type="evidence" value="ECO:0007669"/>
    <property type="project" value="UniProtKB-KW"/>
</dbReference>
<gene>
    <name evidence="7" type="ORF">M431DRAFT_531493</name>
</gene>
<dbReference type="PANTHER" id="PTHR10039:SF14">
    <property type="entry name" value="NACHT DOMAIN-CONTAINING PROTEIN"/>
    <property type="match status" value="1"/>
</dbReference>
<accession>A0A2T4A9T3</accession>
<dbReference type="GO" id="GO:0000981">
    <property type="term" value="F:DNA-binding transcription factor activity, RNA polymerase II-specific"/>
    <property type="evidence" value="ECO:0007669"/>
    <property type="project" value="UniProtKB-ARBA"/>
</dbReference>
<reference evidence="7 8" key="1">
    <citation type="submission" date="2016-07" db="EMBL/GenBank/DDBJ databases">
        <title>Multiple horizontal gene transfer events from other fungi enriched the ability of initially mycotrophic Trichoderma (Ascomycota) to feed on dead plant biomass.</title>
        <authorList>
            <consortium name="DOE Joint Genome Institute"/>
            <person name="Aerts A."/>
            <person name="Atanasova L."/>
            <person name="Chenthamara K."/>
            <person name="Zhang J."/>
            <person name="Grujic M."/>
            <person name="Henrissat B."/>
            <person name="Kuo A."/>
            <person name="Salamov A."/>
            <person name="Lipzen A."/>
            <person name="Labutti K."/>
            <person name="Barry K."/>
            <person name="Miao Y."/>
            <person name="Rahimi M.J."/>
            <person name="Shen Q."/>
            <person name="Grigoriev I.V."/>
            <person name="Kubicek C.P."/>
            <person name="Druzhinina I.S."/>
        </authorList>
    </citation>
    <scope>NUCLEOTIDE SEQUENCE [LARGE SCALE GENOMIC DNA]</scope>
    <source>
        <strain evidence="7 8">CBS 226.95</strain>
    </source>
</reference>
<dbReference type="GO" id="GO:0000978">
    <property type="term" value="F:RNA polymerase II cis-regulatory region sequence-specific DNA binding"/>
    <property type="evidence" value="ECO:0007669"/>
    <property type="project" value="UniProtKB-ARBA"/>
</dbReference>